<organism evidence="3">
    <name type="scientific">hydrothermal vent metagenome</name>
    <dbReference type="NCBI Taxonomy" id="652676"/>
    <lineage>
        <taxon>unclassified sequences</taxon>
        <taxon>metagenomes</taxon>
        <taxon>ecological metagenomes</taxon>
    </lineage>
</organism>
<keyword evidence="2" id="KW-1133">Transmembrane helix</keyword>
<proteinExistence type="predicted"/>
<evidence type="ECO:0000256" key="1">
    <source>
        <dbReference type="SAM" id="Coils"/>
    </source>
</evidence>
<protein>
    <submittedName>
        <fullName evidence="3">Capsular polysaccharide export system inner membrane protein KpsE</fullName>
    </submittedName>
</protein>
<dbReference type="PANTHER" id="PTHR32309">
    <property type="entry name" value="TYROSINE-PROTEIN KINASE"/>
    <property type="match status" value="1"/>
</dbReference>
<dbReference type="PANTHER" id="PTHR32309:SF13">
    <property type="entry name" value="FERRIC ENTEROBACTIN TRANSPORT PROTEIN FEPE"/>
    <property type="match status" value="1"/>
</dbReference>
<sequence>MIKKIIEISWYEKEFVRGQHSTLKKNFLRLKQYGLKETLKQLDEDYKQLNENLVAKSRIKSKFSTLKMRWLFFSIFIMISSYYLAIKSELYESKTAFIVKSITQPSSASSLGLSLLGVGNSSQLQDSMVVEEYLRSLDMYKEVDKQFQLSKHYKSDALDFIERLPKDATQEDILKMYNEHLLIFYDEKSGILHVSFLHVNPQKAHDILQFLVTRVDYQINEFNRRRAKKELKFVQNEFIKAKQKMEQAIKNLEAYQNKHLLLDPSAEAVSKSSIIAELEGQLSQKKLEYATKKRYLNDDNFELILLQNQIKEIKKSIQNVKKRLTGKEKGKLNQVVFKYEQLKMQLKFATEVYKNTLLQLETTKIEVSKNDKTLSIVSQPNIPDGYTYPNKPKVFITIFILTLLFYGIVSMLITIIKDHKE</sequence>
<dbReference type="AlphaFoldDB" id="A0A1W1D547"/>
<dbReference type="GO" id="GO:0004713">
    <property type="term" value="F:protein tyrosine kinase activity"/>
    <property type="evidence" value="ECO:0007669"/>
    <property type="project" value="TreeGrafter"/>
</dbReference>
<gene>
    <name evidence="3" type="ORF">MNB_SM-3-1273</name>
</gene>
<feature type="coiled-coil region" evidence="1">
    <location>
        <begin position="32"/>
        <end position="59"/>
    </location>
</feature>
<reference evidence="3" key="1">
    <citation type="submission" date="2016-10" db="EMBL/GenBank/DDBJ databases">
        <authorList>
            <person name="de Groot N.N."/>
        </authorList>
    </citation>
    <scope>NUCLEOTIDE SEQUENCE</scope>
</reference>
<evidence type="ECO:0000256" key="2">
    <source>
        <dbReference type="SAM" id="Phobius"/>
    </source>
</evidence>
<dbReference type="InterPro" id="IPR050445">
    <property type="entry name" value="Bact_polysacc_biosynth/exp"/>
</dbReference>
<keyword evidence="2" id="KW-0812">Transmembrane</keyword>
<feature type="transmembrane region" description="Helical" evidence="2">
    <location>
        <begin position="394"/>
        <end position="416"/>
    </location>
</feature>
<feature type="transmembrane region" description="Helical" evidence="2">
    <location>
        <begin position="68"/>
        <end position="85"/>
    </location>
</feature>
<feature type="coiled-coil region" evidence="1">
    <location>
        <begin position="224"/>
        <end position="258"/>
    </location>
</feature>
<name>A0A1W1D547_9ZZZZ</name>
<keyword evidence="2" id="KW-0472">Membrane</keyword>
<accession>A0A1W1D547</accession>
<dbReference type="EMBL" id="FPHP01000046">
    <property type="protein sequence ID" value="SFV75739.1"/>
    <property type="molecule type" value="Genomic_DNA"/>
</dbReference>
<keyword evidence="1" id="KW-0175">Coiled coil</keyword>
<evidence type="ECO:0000313" key="3">
    <source>
        <dbReference type="EMBL" id="SFV75739.1"/>
    </source>
</evidence>
<dbReference type="GO" id="GO:0005886">
    <property type="term" value="C:plasma membrane"/>
    <property type="evidence" value="ECO:0007669"/>
    <property type="project" value="TreeGrafter"/>
</dbReference>